<protein>
    <submittedName>
        <fullName evidence="1">Uncharacterized protein</fullName>
    </submittedName>
</protein>
<dbReference type="EMBL" id="JABFAD010000011">
    <property type="protein sequence ID" value="MBA0812929.1"/>
    <property type="molecule type" value="Genomic_DNA"/>
</dbReference>
<feature type="non-terminal residue" evidence="1">
    <location>
        <position position="166"/>
    </location>
</feature>
<evidence type="ECO:0000313" key="1">
    <source>
        <dbReference type="EMBL" id="MBA0812929.1"/>
    </source>
</evidence>
<organism evidence="1 2">
    <name type="scientific">Gossypium harknessii</name>
    <dbReference type="NCBI Taxonomy" id="34285"/>
    <lineage>
        <taxon>Eukaryota</taxon>
        <taxon>Viridiplantae</taxon>
        <taxon>Streptophyta</taxon>
        <taxon>Embryophyta</taxon>
        <taxon>Tracheophyta</taxon>
        <taxon>Spermatophyta</taxon>
        <taxon>Magnoliopsida</taxon>
        <taxon>eudicotyledons</taxon>
        <taxon>Gunneridae</taxon>
        <taxon>Pentapetalae</taxon>
        <taxon>rosids</taxon>
        <taxon>malvids</taxon>
        <taxon>Malvales</taxon>
        <taxon>Malvaceae</taxon>
        <taxon>Malvoideae</taxon>
        <taxon>Gossypium</taxon>
    </lineage>
</organism>
<name>A0A7J9HSS4_9ROSI</name>
<dbReference type="AlphaFoldDB" id="A0A7J9HSS4"/>
<accession>A0A7J9HSS4</accession>
<dbReference type="Proteomes" id="UP000593560">
    <property type="component" value="Unassembled WGS sequence"/>
</dbReference>
<reference evidence="1 2" key="1">
    <citation type="journal article" date="2019" name="Genome Biol. Evol.">
        <title>Insights into the evolution of the New World diploid cottons (Gossypium, subgenus Houzingenia) based on genome sequencing.</title>
        <authorList>
            <person name="Grover C.E."/>
            <person name="Arick M.A. 2nd"/>
            <person name="Thrash A."/>
            <person name="Conover J.L."/>
            <person name="Sanders W.S."/>
            <person name="Peterson D.G."/>
            <person name="Frelichowski J.E."/>
            <person name="Scheffler J.A."/>
            <person name="Scheffler B.E."/>
            <person name="Wendel J.F."/>
        </authorList>
    </citation>
    <scope>NUCLEOTIDE SEQUENCE [LARGE SCALE GENOMIC DNA]</scope>
    <source>
        <strain evidence="1">0</strain>
        <tissue evidence="1">Leaf</tissue>
    </source>
</reference>
<gene>
    <name evidence="1" type="ORF">Gohar_026843</name>
</gene>
<keyword evidence="2" id="KW-1185">Reference proteome</keyword>
<dbReference type="OrthoDB" id="1000431at2759"/>
<comment type="caution">
    <text evidence="1">The sequence shown here is derived from an EMBL/GenBank/DDBJ whole genome shotgun (WGS) entry which is preliminary data.</text>
</comment>
<sequence>VWPLIRENLFWSIGDGRSINYWRDSWIPNIGPLYKRIPLNSNLNMDCALSDMVIENGEWNLDFFQIWVPEEIIYQIVGTPPLQPNSGTDRIKGDWNSNEVVWKIPWKFQRPQRDEYDPSLQNSWIRLNMDGVVRAEDAFATAGGFLQDRNGGGLFASVDIWAIVQF</sequence>
<proteinExistence type="predicted"/>
<evidence type="ECO:0000313" key="2">
    <source>
        <dbReference type="Proteomes" id="UP000593560"/>
    </source>
</evidence>